<comment type="caution">
    <text evidence="2">The sequence shown here is derived from an EMBL/GenBank/DDBJ whole genome shotgun (WGS) entry which is preliminary data.</text>
</comment>
<keyword evidence="1" id="KW-0472">Membrane</keyword>
<evidence type="ECO:0000313" key="3">
    <source>
        <dbReference type="Proteomes" id="UP000440004"/>
    </source>
</evidence>
<dbReference type="RefSeq" id="WP_152806449.1">
    <property type="nucleotide sequence ID" value="NZ_WHNX01000038.1"/>
</dbReference>
<evidence type="ECO:0008006" key="4">
    <source>
        <dbReference type="Google" id="ProtNLM"/>
    </source>
</evidence>
<evidence type="ECO:0000256" key="1">
    <source>
        <dbReference type="SAM" id="Phobius"/>
    </source>
</evidence>
<sequence length="100" mass="11209">MRKIFFIGVAAQLIIVIISLVLKDYQIIKNGNLALLGITILLAGAKAKGAAGWEYVGLKEEGKKELHSYRLKIGFKYLLFILPSLIVMLIYYIVYDFGLS</sequence>
<gene>
    <name evidence="2" type="ORF">GC105_14940</name>
</gene>
<keyword evidence="3" id="KW-1185">Reference proteome</keyword>
<keyword evidence="1" id="KW-1133">Transmembrane helix</keyword>
<evidence type="ECO:0000313" key="2">
    <source>
        <dbReference type="EMBL" id="MPW27076.1"/>
    </source>
</evidence>
<name>A0A6A7KCF5_9FIRM</name>
<reference evidence="2 3" key="1">
    <citation type="submission" date="2019-10" db="EMBL/GenBank/DDBJ databases">
        <title>Alkalibaculum tamaniensis sp.nov., a new alkaliphilic acetogen, isolated on methoxylated aromatics from a mud volcano.</title>
        <authorList>
            <person name="Khomyakova M.A."/>
            <person name="Merkel A.Y."/>
            <person name="Bonch-Osmolovskaya E.A."/>
            <person name="Slobodkin A.I."/>
        </authorList>
    </citation>
    <scope>NUCLEOTIDE SEQUENCE [LARGE SCALE GENOMIC DNA]</scope>
    <source>
        <strain evidence="2 3">M08DMB</strain>
    </source>
</reference>
<protein>
    <recommendedName>
        <fullName evidence="4">DUF5316 domain-containing protein</fullName>
    </recommendedName>
</protein>
<dbReference type="AlphaFoldDB" id="A0A6A7KCF5"/>
<accession>A0A6A7KCF5</accession>
<proteinExistence type="predicted"/>
<keyword evidence="1" id="KW-0812">Transmembrane</keyword>
<dbReference type="EMBL" id="WHNX01000038">
    <property type="protein sequence ID" value="MPW27076.1"/>
    <property type="molecule type" value="Genomic_DNA"/>
</dbReference>
<feature type="transmembrane region" description="Helical" evidence="1">
    <location>
        <begin position="77"/>
        <end position="95"/>
    </location>
</feature>
<organism evidence="2 3">
    <name type="scientific">Alkalibaculum sporogenes</name>
    <dbReference type="NCBI Taxonomy" id="2655001"/>
    <lineage>
        <taxon>Bacteria</taxon>
        <taxon>Bacillati</taxon>
        <taxon>Bacillota</taxon>
        <taxon>Clostridia</taxon>
        <taxon>Eubacteriales</taxon>
        <taxon>Eubacteriaceae</taxon>
        <taxon>Alkalibaculum</taxon>
    </lineage>
</organism>
<dbReference type="Proteomes" id="UP000440004">
    <property type="component" value="Unassembled WGS sequence"/>
</dbReference>